<name>A0A167KHF1_9GAMM</name>
<dbReference type="EMBL" id="AUYC01000030">
    <property type="protein sequence ID" value="KZN62803.1"/>
    <property type="molecule type" value="Genomic_DNA"/>
</dbReference>
<proteinExistence type="predicted"/>
<reference evidence="1 2" key="1">
    <citation type="submission" date="2013-07" db="EMBL/GenBank/DDBJ databases">
        <title>Comparative Genomic and Metabolomic Analysis of Twelve Strains of Pseudoalteromonas luteoviolacea.</title>
        <authorList>
            <person name="Vynne N.G."/>
            <person name="Mansson M."/>
            <person name="Gram L."/>
        </authorList>
    </citation>
    <scope>NUCLEOTIDE SEQUENCE [LARGE SCALE GENOMIC DNA]</scope>
    <source>
        <strain evidence="1 2">CPMOR-1</strain>
    </source>
</reference>
<protein>
    <submittedName>
        <fullName evidence="1">Uncharacterized protein</fullName>
    </submittedName>
</protein>
<organism evidence="1 2">
    <name type="scientific">Pseudoalteromonas luteoviolacea CPMOR-1</name>
    <dbReference type="NCBI Taxonomy" id="1365248"/>
    <lineage>
        <taxon>Bacteria</taxon>
        <taxon>Pseudomonadati</taxon>
        <taxon>Pseudomonadota</taxon>
        <taxon>Gammaproteobacteria</taxon>
        <taxon>Alteromonadales</taxon>
        <taxon>Pseudoalteromonadaceae</taxon>
        <taxon>Pseudoalteromonas</taxon>
    </lineage>
</organism>
<dbReference type="AlphaFoldDB" id="A0A167KHF1"/>
<accession>A0A167KHF1</accession>
<evidence type="ECO:0000313" key="2">
    <source>
        <dbReference type="Proteomes" id="UP000076486"/>
    </source>
</evidence>
<dbReference type="Proteomes" id="UP000076486">
    <property type="component" value="Unassembled WGS sequence"/>
</dbReference>
<gene>
    <name evidence="1" type="ORF">N473_17980</name>
</gene>
<sequence length="42" mass="4996">MKMLPCKFGCQKTGMAWQCKAQKNLFIERQRGQKHRQFAPLQ</sequence>
<comment type="caution">
    <text evidence="1">The sequence shown here is derived from an EMBL/GenBank/DDBJ whole genome shotgun (WGS) entry which is preliminary data.</text>
</comment>
<evidence type="ECO:0000313" key="1">
    <source>
        <dbReference type="EMBL" id="KZN62803.1"/>
    </source>
</evidence>
<dbReference type="PATRIC" id="fig|1365248.3.peg.2647"/>